<proteinExistence type="predicted"/>
<dbReference type="AlphaFoldDB" id="A0A317PZZ4"/>
<dbReference type="NCBIfam" id="NF045926">
    <property type="entry name" value="STM2901_fam"/>
    <property type="match status" value="1"/>
</dbReference>
<comment type="caution">
    <text evidence="1">The sequence shown here is derived from an EMBL/GenBank/DDBJ whole genome shotgun (WGS) entry which is preliminary data.</text>
</comment>
<reference evidence="1 2" key="1">
    <citation type="submission" date="2018-05" db="EMBL/GenBank/DDBJ databases">
        <title>Genomic Encyclopedia of Type Strains, Phase IV (KMG-IV): sequencing the most valuable type-strain genomes for metagenomic binning, comparative biology and taxonomic classification.</title>
        <authorList>
            <person name="Goeker M."/>
        </authorList>
    </citation>
    <scope>NUCLEOTIDE SEQUENCE [LARGE SCALE GENOMIC DNA]</scope>
    <source>
        <strain evidence="1 2">DSM 19579</strain>
    </source>
</reference>
<dbReference type="EMBL" id="QGTS01000006">
    <property type="protein sequence ID" value="PWW09208.1"/>
    <property type="molecule type" value="Genomic_DNA"/>
</dbReference>
<dbReference type="Pfam" id="PF26636">
    <property type="entry name" value="DUF8209"/>
    <property type="match status" value="1"/>
</dbReference>
<accession>A0A317PZZ4</accession>
<dbReference type="InterPro" id="IPR058064">
    <property type="entry name" value="STM2901-like"/>
</dbReference>
<protein>
    <submittedName>
        <fullName evidence="1">Uncharacterized protein</fullName>
    </submittedName>
</protein>
<dbReference type="InterPro" id="IPR058522">
    <property type="entry name" value="DUF8209"/>
</dbReference>
<name>A0A317PZZ4_9ENTR</name>
<organism evidence="1 2">
    <name type="scientific">Mangrovibacter plantisponsor</name>
    <dbReference type="NCBI Taxonomy" id="451513"/>
    <lineage>
        <taxon>Bacteria</taxon>
        <taxon>Pseudomonadati</taxon>
        <taxon>Pseudomonadota</taxon>
        <taxon>Gammaproteobacteria</taxon>
        <taxon>Enterobacterales</taxon>
        <taxon>Enterobacteriaceae</taxon>
        <taxon>Mangrovibacter</taxon>
    </lineage>
</organism>
<sequence length="200" mass="22548">MVPVLPVLPFALSLQDHLLPEFRIYPEKNLRLPDYSNSTISIQNTGSEGVLMDTTEELNGTYFYNGHANVTQQELFWLIFLEGFADRTGWGVETAAMILAGQPILPKRVVLGSKVKRTSIASKLSRRILKNVRLPWGMRIETSVLGHSRATNKLGAIVGRAVPHIGYTQAVVMLAVVARDTRNKYNIIVRPKDRIEWVYF</sequence>
<evidence type="ECO:0000313" key="2">
    <source>
        <dbReference type="Proteomes" id="UP000246744"/>
    </source>
</evidence>
<dbReference type="Proteomes" id="UP000246744">
    <property type="component" value="Unassembled WGS sequence"/>
</dbReference>
<evidence type="ECO:0000313" key="1">
    <source>
        <dbReference type="EMBL" id="PWW09208.1"/>
    </source>
</evidence>
<gene>
    <name evidence="1" type="ORF">DES37_106332</name>
</gene>
<keyword evidence="2" id="KW-1185">Reference proteome</keyword>